<reference evidence="2" key="1">
    <citation type="submission" date="2014-01" db="EMBL/GenBank/DDBJ databases">
        <authorList>
            <person name="Aslett M."/>
        </authorList>
    </citation>
    <scope>NUCLEOTIDE SEQUENCE</scope>
</reference>
<dbReference type="EMBL" id="HG806707">
    <property type="protein sequence ID" value="CDW59721.1"/>
    <property type="molecule type" value="Genomic_DNA"/>
</dbReference>
<evidence type="ECO:0000313" key="2">
    <source>
        <dbReference type="EMBL" id="CDW59721.1"/>
    </source>
</evidence>
<evidence type="ECO:0000256" key="1">
    <source>
        <dbReference type="SAM" id="MobiDB-lite"/>
    </source>
</evidence>
<feature type="compositionally biased region" description="Polar residues" evidence="1">
    <location>
        <begin position="291"/>
        <end position="304"/>
    </location>
</feature>
<dbReference type="InterPro" id="IPR036397">
    <property type="entry name" value="RNaseH_sf"/>
</dbReference>
<reference evidence="2" key="2">
    <citation type="submission" date="2014-03" db="EMBL/GenBank/DDBJ databases">
        <title>The whipworm genome and dual-species transcriptomics of an intimate host-pathogen interaction.</title>
        <authorList>
            <person name="Foth B.J."/>
            <person name="Tsai I.J."/>
            <person name="Reid A.J."/>
            <person name="Bancroft A.J."/>
            <person name="Nichol S."/>
            <person name="Tracey A."/>
            <person name="Holroyd N."/>
            <person name="Cotton J.A."/>
            <person name="Stanley E.J."/>
            <person name="Zarowiecki M."/>
            <person name="Liu J.Z."/>
            <person name="Huckvale T."/>
            <person name="Cooper P.J."/>
            <person name="Grencis R.K."/>
            <person name="Berriman M."/>
        </authorList>
    </citation>
    <scope>NUCLEOTIDE SEQUENCE [LARGE SCALE GENOMIC DNA]</scope>
</reference>
<name>A0A077ZHE0_TRITR</name>
<dbReference type="Proteomes" id="UP000030665">
    <property type="component" value="Unassembled WGS sequence"/>
</dbReference>
<protein>
    <recommendedName>
        <fullName evidence="4">Integrase catalytic domain-containing protein</fullName>
    </recommendedName>
</protein>
<evidence type="ECO:0008006" key="4">
    <source>
        <dbReference type="Google" id="ProtNLM"/>
    </source>
</evidence>
<dbReference type="Gene3D" id="3.30.420.10">
    <property type="entry name" value="Ribonuclease H-like superfamily/Ribonuclease H"/>
    <property type="match status" value="1"/>
</dbReference>
<accession>A0A077ZHE0</accession>
<dbReference type="SUPFAM" id="SSF53098">
    <property type="entry name" value="Ribonuclease H-like"/>
    <property type="match status" value="1"/>
</dbReference>
<dbReference type="OrthoDB" id="5920271at2759"/>
<evidence type="ECO:0000313" key="3">
    <source>
        <dbReference type="Proteomes" id="UP000030665"/>
    </source>
</evidence>
<dbReference type="STRING" id="36087.A0A077ZHE0"/>
<dbReference type="InterPro" id="IPR012337">
    <property type="entry name" value="RNaseH-like_sf"/>
</dbReference>
<dbReference type="GO" id="GO:0003676">
    <property type="term" value="F:nucleic acid binding"/>
    <property type="evidence" value="ECO:0007669"/>
    <property type="project" value="InterPro"/>
</dbReference>
<gene>
    <name evidence="2" type="ORF">TTRE_0000806101</name>
</gene>
<proteinExistence type="predicted"/>
<dbReference type="AlphaFoldDB" id="A0A077ZHE0"/>
<keyword evidence="3" id="KW-1185">Reference proteome</keyword>
<organism evidence="2 3">
    <name type="scientific">Trichuris trichiura</name>
    <name type="common">Whipworm</name>
    <name type="synonym">Trichocephalus trichiurus</name>
    <dbReference type="NCBI Taxonomy" id="36087"/>
    <lineage>
        <taxon>Eukaryota</taxon>
        <taxon>Metazoa</taxon>
        <taxon>Ecdysozoa</taxon>
        <taxon>Nematoda</taxon>
        <taxon>Enoplea</taxon>
        <taxon>Dorylaimia</taxon>
        <taxon>Trichinellida</taxon>
        <taxon>Trichuridae</taxon>
        <taxon>Trichuris</taxon>
    </lineage>
</organism>
<sequence>MNVIELMTDSSTVHRWISYGLSSRTRLKIKAASEMLIRRRIGIVLSLVEECGLNLKILLVKSADNKSDALTRIPQHWSGSSKTSVHACALTVGSSVEQIIAKVHHNAGHPGLRLQTSADVVEQLETVFYECGAPVELLTDNDTAFRSKTFAQLAARWDVRMRFSREEGLIDRRAVYLYNITPRDDRTSQATPANGVYKYAVRIRQLDVSSKETSQENSPYIAGDAVWVKPAGVRCDRRYQTGTVTGVISSQAVEVDGLPLHIRDLRPLALAVDSTSALENSQDDEIILTFPTRSETTETPSGQINDPPEQEPRRSAKMRKPRTFACCDCTSRGSVPNNKSDIR</sequence>
<feature type="region of interest" description="Disordered" evidence="1">
    <location>
        <begin position="290"/>
        <end position="321"/>
    </location>
</feature>